<dbReference type="EMBL" id="JBHSFR010000010">
    <property type="protein sequence ID" value="MFC4644406.1"/>
    <property type="molecule type" value="Genomic_DNA"/>
</dbReference>
<gene>
    <name evidence="1" type="ORF">ACFPEU_20115</name>
</gene>
<accession>A0ABV9IRJ7</accession>
<evidence type="ECO:0000313" key="2">
    <source>
        <dbReference type="Proteomes" id="UP001595913"/>
    </source>
</evidence>
<sequence length="61" mass="6477">MTRYGKVEAVAASVSGRTGSGLVDIRIVFNLSSPGIALEDMPQSSVDRCEWHCSAEGLGHQ</sequence>
<organism evidence="1 2">
    <name type="scientific">Streptomyces mangrovi</name>
    <dbReference type="NCBI Taxonomy" id="1206892"/>
    <lineage>
        <taxon>Bacteria</taxon>
        <taxon>Bacillati</taxon>
        <taxon>Actinomycetota</taxon>
        <taxon>Actinomycetes</taxon>
        <taxon>Kitasatosporales</taxon>
        <taxon>Streptomycetaceae</taxon>
        <taxon>Streptomyces</taxon>
    </lineage>
</organism>
<evidence type="ECO:0000313" key="1">
    <source>
        <dbReference type="EMBL" id="MFC4644406.1"/>
    </source>
</evidence>
<reference evidence="2" key="1">
    <citation type="journal article" date="2019" name="Int. J. Syst. Evol. Microbiol.">
        <title>The Global Catalogue of Microorganisms (GCM) 10K type strain sequencing project: providing services to taxonomists for standard genome sequencing and annotation.</title>
        <authorList>
            <consortium name="The Broad Institute Genomics Platform"/>
            <consortium name="The Broad Institute Genome Sequencing Center for Infectious Disease"/>
            <person name="Wu L."/>
            <person name="Ma J."/>
        </authorList>
    </citation>
    <scope>NUCLEOTIDE SEQUENCE [LARGE SCALE GENOMIC DNA]</scope>
    <source>
        <strain evidence="2">CGMCC 4.7117</strain>
    </source>
</reference>
<name>A0ABV9IRJ7_9ACTN</name>
<keyword evidence="2" id="KW-1185">Reference proteome</keyword>
<dbReference type="Proteomes" id="UP001595913">
    <property type="component" value="Unassembled WGS sequence"/>
</dbReference>
<proteinExistence type="predicted"/>
<comment type="caution">
    <text evidence="1">The sequence shown here is derived from an EMBL/GenBank/DDBJ whole genome shotgun (WGS) entry which is preliminary data.</text>
</comment>
<dbReference type="RefSeq" id="WP_381171586.1">
    <property type="nucleotide sequence ID" value="NZ_JBHSFR010000010.1"/>
</dbReference>
<protein>
    <submittedName>
        <fullName evidence="1">Uncharacterized protein</fullName>
    </submittedName>
</protein>